<dbReference type="SUPFAM" id="SSF48498">
    <property type="entry name" value="Tetracyclin repressor-like, C-terminal domain"/>
    <property type="match status" value="1"/>
</dbReference>
<evidence type="ECO:0000256" key="3">
    <source>
        <dbReference type="ARBA" id="ARBA00023163"/>
    </source>
</evidence>
<evidence type="ECO:0000313" key="7">
    <source>
        <dbReference type="Proteomes" id="UP000275910"/>
    </source>
</evidence>
<sequence length="198" mass="21583">MPARAADARDARRSAAAPRSARERILQTAHDLFYLEGVRATGIDRVIAESGVTKVTLYRHYPSKNELILAFLDYRHERWMAWFDAALLRFGDDAAALAPALAEWFAHPQFRGCAFINAVAELGPTLPQAIERARAHKRAMQARIAALLPAGPARETRARALAVAVDGAIVRAACDGEAADALDALRCLVATTMAKQPR</sequence>
<feature type="domain" description="HTH tetR-type" evidence="5">
    <location>
        <begin position="19"/>
        <end position="79"/>
    </location>
</feature>
<dbReference type="Pfam" id="PF00440">
    <property type="entry name" value="TetR_N"/>
    <property type="match status" value="1"/>
</dbReference>
<dbReference type="Gene3D" id="1.10.357.10">
    <property type="entry name" value="Tetracycline Repressor, domain 2"/>
    <property type="match status" value="1"/>
</dbReference>
<gene>
    <name evidence="6" type="ORF">D9T17_16035</name>
</gene>
<dbReference type="RefSeq" id="WP_123648369.1">
    <property type="nucleotide sequence ID" value="NZ_RCTY01000040.1"/>
</dbReference>
<evidence type="ECO:0000256" key="4">
    <source>
        <dbReference type="PROSITE-ProRule" id="PRU00335"/>
    </source>
</evidence>
<dbReference type="PANTHER" id="PTHR47506:SF1">
    <property type="entry name" value="HTH-TYPE TRANSCRIPTIONAL REGULATOR YJDC"/>
    <property type="match status" value="1"/>
</dbReference>
<protein>
    <submittedName>
        <fullName evidence="6">TetR/AcrR family transcriptional regulator</fullName>
    </submittedName>
</protein>
<dbReference type="PRINTS" id="PR00455">
    <property type="entry name" value="HTHTETR"/>
</dbReference>
<feature type="DNA-binding region" description="H-T-H motif" evidence="4">
    <location>
        <begin position="42"/>
        <end position="61"/>
    </location>
</feature>
<dbReference type="AlphaFoldDB" id="A0A3N2RF20"/>
<dbReference type="InterPro" id="IPR009057">
    <property type="entry name" value="Homeodomain-like_sf"/>
</dbReference>
<dbReference type="Proteomes" id="UP000275910">
    <property type="component" value="Unassembled WGS sequence"/>
</dbReference>
<dbReference type="EMBL" id="RCTY01000040">
    <property type="protein sequence ID" value="ROU05984.1"/>
    <property type="molecule type" value="Genomic_DNA"/>
</dbReference>
<keyword evidence="2 4" id="KW-0238">DNA-binding</keyword>
<evidence type="ECO:0000259" key="5">
    <source>
        <dbReference type="PROSITE" id="PS50977"/>
    </source>
</evidence>
<organism evidence="6 7">
    <name type="scientific">Lysobacter enzymogenes</name>
    <dbReference type="NCBI Taxonomy" id="69"/>
    <lineage>
        <taxon>Bacteria</taxon>
        <taxon>Pseudomonadati</taxon>
        <taxon>Pseudomonadota</taxon>
        <taxon>Gammaproteobacteria</taxon>
        <taxon>Lysobacterales</taxon>
        <taxon>Lysobacteraceae</taxon>
        <taxon>Lysobacter</taxon>
    </lineage>
</organism>
<keyword evidence="1" id="KW-0805">Transcription regulation</keyword>
<reference evidence="6 7" key="1">
    <citation type="submission" date="2018-10" db="EMBL/GenBank/DDBJ databases">
        <title>The genome of Lysobacter enzymogenes OH11.</title>
        <authorList>
            <person name="Liu F."/>
            <person name="Zhao Y."/>
            <person name="Qian G."/>
            <person name="Chen Y."/>
            <person name="Xu H."/>
        </authorList>
    </citation>
    <scope>NUCLEOTIDE SEQUENCE [LARGE SCALE GENOMIC DNA]</scope>
    <source>
        <strain evidence="6 7">OH11</strain>
    </source>
</reference>
<keyword evidence="3" id="KW-0804">Transcription</keyword>
<dbReference type="InterPro" id="IPR036271">
    <property type="entry name" value="Tet_transcr_reg_TetR-rel_C_sf"/>
</dbReference>
<name>A0A3N2RF20_LYSEN</name>
<comment type="caution">
    <text evidence="6">The sequence shown here is derived from an EMBL/GenBank/DDBJ whole genome shotgun (WGS) entry which is preliminary data.</text>
</comment>
<proteinExistence type="predicted"/>
<dbReference type="PANTHER" id="PTHR47506">
    <property type="entry name" value="TRANSCRIPTIONAL REGULATORY PROTEIN"/>
    <property type="match status" value="1"/>
</dbReference>
<accession>A0A3N2RF20</accession>
<dbReference type="GO" id="GO:0003677">
    <property type="term" value="F:DNA binding"/>
    <property type="evidence" value="ECO:0007669"/>
    <property type="project" value="UniProtKB-UniRule"/>
</dbReference>
<dbReference type="InterPro" id="IPR001647">
    <property type="entry name" value="HTH_TetR"/>
</dbReference>
<evidence type="ECO:0000256" key="2">
    <source>
        <dbReference type="ARBA" id="ARBA00023125"/>
    </source>
</evidence>
<dbReference type="PROSITE" id="PS50977">
    <property type="entry name" value="HTH_TETR_2"/>
    <property type="match status" value="1"/>
</dbReference>
<evidence type="ECO:0000313" key="6">
    <source>
        <dbReference type="EMBL" id="ROU05984.1"/>
    </source>
</evidence>
<dbReference type="SUPFAM" id="SSF46689">
    <property type="entry name" value="Homeodomain-like"/>
    <property type="match status" value="1"/>
</dbReference>
<evidence type="ECO:0000256" key="1">
    <source>
        <dbReference type="ARBA" id="ARBA00023015"/>
    </source>
</evidence>